<protein>
    <recommendedName>
        <fullName evidence="3">Nucleotidyltransferase domain-containing protein</fullName>
    </recommendedName>
</protein>
<comment type="caution">
    <text evidence="1">The sequence shown here is derived from an EMBL/GenBank/DDBJ whole genome shotgun (WGS) entry which is preliminary data.</text>
</comment>
<dbReference type="SUPFAM" id="SSF81301">
    <property type="entry name" value="Nucleotidyltransferase"/>
    <property type="match status" value="1"/>
</dbReference>
<sequence>MVGAFFDVRTRLTGMTSTSGTDDPTQRAAFLSGLTDSVRQDSRLRAAWLEGSLGRGNADRFSDVDLHVLLPEDEVAAFRAQAAAWLGQLRPLVLFNTLFGGQMINAMTVDSLRIDLWAHGGEQVEVDPGAVQVLFEHPGTLTAKPPTAAPSAEATAQRLLGLIREFWRCISLLPAVLGRRERLVAVQGLAVELGLVTELLVTASGAVRDRGVKHLNPFLPEHLRAELEALILPDSLTEQALADAHLRLAELVRREGRRAADAFCFEYPELLEERALAYVHQELTALQLSVIP</sequence>
<dbReference type="Proteomes" id="UP000313988">
    <property type="component" value="Unassembled WGS sequence"/>
</dbReference>
<evidence type="ECO:0000313" key="2">
    <source>
        <dbReference type="Proteomes" id="UP000313988"/>
    </source>
</evidence>
<evidence type="ECO:0000313" key="1">
    <source>
        <dbReference type="EMBL" id="TNM68939.1"/>
    </source>
</evidence>
<name>A0A5C4XZE3_9DEIO</name>
<dbReference type="OrthoDB" id="7375008at2"/>
<gene>
    <name evidence="1" type="ORF">FHR04_15395</name>
</gene>
<dbReference type="AlphaFoldDB" id="A0A5C4XZE3"/>
<dbReference type="CDD" id="cd05403">
    <property type="entry name" value="NT_KNTase_like"/>
    <property type="match status" value="1"/>
</dbReference>
<dbReference type="Gene3D" id="3.30.460.10">
    <property type="entry name" value="Beta Polymerase, domain 2"/>
    <property type="match status" value="1"/>
</dbReference>
<accession>A0A5C4XZE3</accession>
<dbReference type="Pfam" id="PF04439">
    <property type="entry name" value="Adenyl_transf"/>
    <property type="match status" value="1"/>
</dbReference>
<dbReference type="EMBL" id="VDMO01000019">
    <property type="protein sequence ID" value="TNM68939.1"/>
    <property type="molecule type" value="Genomic_DNA"/>
</dbReference>
<evidence type="ECO:0008006" key="3">
    <source>
        <dbReference type="Google" id="ProtNLM"/>
    </source>
</evidence>
<dbReference type="InterPro" id="IPR007530">
    <property type="entry name" value="Aminoglycoside_adenylylTfrase"/>
</dbReference>
<dbReference type="InterPro" id="IPR043519">
    <property type="entry name" value="NT_sf"/>
</dbReference>
<proteinExistence type="predicted"/>
<organism evidence="1 2">
    <name type="scientific">Deinococcus radiopugnans ATCC 19172</name>
    <dbReference type="NCBI Taxonomy" id="585398"/>
    <lineage>
        <taxon>Bacteria</taxon>
        <taxon>Thermotogati</taxon>
        <taxon>Deinococcota</taxon>
        <taxon>Deinococci</taxon>
        <taxon>Deinococcales</taxon>
        <taxon>Deinococcaceae</taxon>
        <taxon>Deinococcus</taxon>
    </lineage>
</organism>
<reference evidence="1 2" key="1">
    <citation type="submission" date="2019-06" db="EMBL/GenBank/DDBJ databases">
        <title>Genome sequence of Deinococcus radiopugnans ATCC 19172.</title>
        <authorList>
            <person name="Maclea K.S."/>
            <person name="Maynard C.R."/>
        </authorList>
    </citation>
    <scope>NUCLEOTIDE SEQUENCE [LARGE SCALE GENOMIC DNA]</scope>
    <source>
        <strain evidence="1 2">ATCC 19172</strain>
    </source>
</reference>